<dbReference type="InterPro" id="IPR001478">
    <property type="entry name" value="PDZ"/>
</dbReference>
<keyword evidence="6" id="KW-0472">Membrane</keyword>
<feature type="compositionally biased region" description="Pro residues" evidence="5">
    <location>
        <begin position="151"/>
        <end position="160"/>
    </location>
</feature>
<name>A0A4R6V2Y5_9ACTN</name>
<dbReference type="SUPFAM" id="SSF50156">
    <property type="entry name" value="PDZ domain-like"/>
    <property type="match status" value="1"/>
</dbReference>
<keyword evidence="6" id="KW-1133">Transmembrane helix</keyword>
<protein>
    <submittedName>
        <fullName evidence="8">Putative serine protease PepD</fullName>
    </submittedName>
</protein>
<evidence type="ECO:0000259" key="7">
    <source>
        <dbReference type="PROSITE" id="PS50106"/>
    </source>
</evidence>
<organism evidence="8 9">
    <name type="scientific">Actinorugispora endophytica</name>
    <dbReference type="NCBI Taxonomy" id="1605990"/>
    <lineage>
        <taxon>Bacteria</taxon>
        <taxon>Bacillati</taxon>
        <taxon>Actinomycetota</taxon>
        <taxon>Actinomycetes</taxon>
        <taxon>Streptosporangiales</taxon>
        <taxon>Nocardiopsidaceae</taxon>
        <taxon>Actinorugispora</taxon>
    </lineage>
</organism>
<sequence length="554" mass="55201">MTDETGHRASGEEAEGTAADRATPSEPRSDPSSTPEGSTATGQGAAEARELPSEAPQQSPQPPPDSRPDAPGPGGGWPAGASPHHGLPAPGWAQPGPGQAQSGAYPQRWEGAFGEQHQAPPVGQAWGSAPSGPGAAGAPMPPFGQGVPGAPGGPPGPGGPGTPGGPGAPTGQWPGVPHHHPGAPGPARRQRRGVPLWVLVVTVMFVALGSAGVGGVISSSLSGGAPTEGERSGVLDNEVPSDAPSRAPDTIAGVAQRVNPSVVSIRGAGPQASGNGSGFVIADDYVVTNNHVAEAVERTGIEVVYSDGHVSEAEVVGSAPSSDLAVLRLADPVNVEPLEFGDSDSVTVGDTVIAIGAPLGLDGTVTSGIISALDRPVTVGESGQEAYLNALQTDAAINPGNSGGPLVNDQGMVIGVNSAIATMGGGLGEQTGSIGLGFAIPSNQASRVVDQLIETGEAPHAVIGAVLDLSYQEPGARIIEDQTNGDTVLSDGPADEAGLRPGDVIVEFDGTPVSDSNQLVTLIRNKAPGDRVDIVYERDGAERETSMTLGSSTE</sequence>
<accession>A0A4R6V2Y5</accession>
<evidence type="ECO:0000313" key="9">
    <source>
        <dbReference type="Proteomes" id="UP000295281"/>
    </source>
</evidence>
<dbReference type="PANTHER" id="PTHR43343">
    <property type="entry name" value="PEPTIDASE S12"/>
    <property type="match status" value="1"/>
</dbReference>
<dbReference type="FunFam" id="2.40.10.10:FF:000001">
    <property type="entry name" value="Periplasmic serine protease DegS"/>
    <property type="match status" value="1"/>
</dbReference>
<evidence type="ECO:0000256" key="5">
    <source>
        <dbReference type="SAM" id="MobiDB-lite"/>
    </source>
</evidence>
<evidence type="ECO:0000256" key="6">
    <source>
        <dbReference type="SAM" id="Phobius"/>
    </source>
</evidence>
<dbReference type="PRINTS" id="PR00834">
    <property type="entry name" value="PROTEASES2C"/>
</dbReference>
<feature type="compositionally biased region" description="Basic and acidic residues" evidence="5">
    <location>
        <begin position="1"/>
        <end position="11"/>
    </location>
</feature>
<dbReference type="InterPro" id="IPR051201">
    <property type="entry name" value="Chloro_Bact_Ser_Proteases"/>
</dbReference>
<dbReference type="GO" id="GO:0004252">
    <property type="term" value="F:serine-type endopeptidase activity"/>
    <property type="evidence" value="ECO:0007669"/>
    <property type="project" value="InterPro"/>
</dbReference>
<dbReference type="SUPFAM" id="SSF50494">
    <property type="entry name" value="Trypsin-like serine proteases"/>
    <property type="match status" value="1"/>
</dbReference>
<dbReference type="Pfam" id="PF13180">
    <property type="entry name" value="PDZ_2"/>
    <property type="match status" value="1"/>
</dbReference>
<reference evidence="8 9" key="1">
    <citation type="submission" date="2019-03" db="EMBL/GenBank/DDBJ databases">
        <title>Genomic Encyclopedia of Type Strains, Phase IV (KMG-IV): sequencing the most valuable type-strain genomes for metagenomic binning, comparative biology and taxonomic classification.</title>
        <authorList>
            <person name="Goeker M."/>
        </authorList>
    </citation>
    <scope>NUCLEOTIDE SEQUENCE [LARGE SCALE GENOMIC DNA]</scope>
    <source>
        <strain evidence="8 9">DSM 46770</strain>
    </source>
</reference>
<feature type="transmembrane region" description="Helical" evidence="6">
    <location>
        <begin position="196"/>
        <end position="217"/>
    </location>
</feature>
<dbReference type="Gene3D" id="2.40.10.120">
    <property type="match status" value="1"/>
</dbReference>
<dbReference type="EMBL" id="SNYN01000001">
    <property type="protein sequence ID" value="TDQ54745.1"/>
    <property type="molecule type" value="Genomic_DNA"/>
</dbReference>
<feature type="compositionally biased region" description="Low complexity" evidence="5">
    <location>
        <begin position="79"/>
        <end position="105"/>
    </location>
</feature>
<feature type="region of interest" description="Disordered" evidence="5">
    <location>
        <begin position="219"/>
        <end position="248"/>
    </location>
</feature>
<feature type="compositionally biased region" description="Polar residues" evidence="5">
    <location>
        <begin position="30"/>
        <end position="42"/>
    </location>
</feature>
<evidence type="ECO:0000256" key="2">
    <source>
        <dbReference type="ARBA" id="ARBA00022670"/>
    </source>
</evidence>
<comment type="similarity">
    <text evidence="1">Belongs to the peptidase S1C family.</text>
</comment>
<dbReference type="InterPro" id="IPR001940">
    <property type="entry name" value="Peptidase_S1C"/>
</dbReference>
<keyword evidence="6" id="KW-0812">Transmembrane</keyword>
<dbReference type="SMART" id="SM00228">
    <property type="entry name" value="PDZ"/>
    <property type="match status" value="1"/>
</dbReference>
<dbReference type="Proteomes" id="UP000295281">
    <property type="component" value="Unassembled WGS sequence"/>
</dbReference>
<evidence type="ECO:0000256" key="3">
    <source>
        <dbReference type="ARBA" id="ARBA00022801"/>
    </source>
</evidence>
<feature type="region of interest" description="Disordered" evidence="5">
    <location>
        <begin position="117"/>
        <end position="189"/>
    </location>
</feature>
<dbReference type="RefSeq" id="WP_243742243.1">
    <property type="nucleotide sequence ID" value="NZ_SNYN01000001.1"/>
</dbReference>
<dbReference type="InterPro" id="IPR036034">
    <property type="entry name" value="PDZ_sf"/>
</dbReference>
<evidence type="ECO:0000256" key="1">
    <source>
        <dbReference type="ARBA" id="ARBA00010541"/>
    </source>
</evidence>
<dbReference type="PANTHER" id="PTHR43343:SF3">
    <property type="entry name" value="PROTEASE DO-LIKE 8, CHLOROPLASTIC"/>
    <property type="match status" value="1"/>
</dbReference>
<evidence type="ECO:0000256" key="4">
    <source>
        <dbReference type="ARBA" id="ARBA00022825"/>
    </source>
</evidence>
<keyword evidence="3" id="KW-0378">Hydrolase</keyword>
<gene>
    <name evidence="8" type="ORF">EV190_10161</name>
</gene>
<dbReference type="AlphaFoldDB" id="A0A4R6V2Y5"/>
<evidence type="ECO:0000313" key="8">
    <source>
        <dbReference type="EMBL" id="TDQ54745.1"/>
    </source>
</evidence>
<feature type="region of interest" description="Disordered" evidence="5">
    <location>
        <begin position="1"/>
        <end position="105"/>
    </location>
</feature>
<feature type="compositionally biased region" description="Low complexity" evidence="5">
    <location>
        <begin position="123"/>
        <end position="138"/>
    </location>
</feature>
<dbReference type="Gene3D" id="2.30.42.10">
    <property type="match status" value="1"/>
</dbReference>
<keyword evidence="4" id="KW-0720">Serine protease</keyword>
<keyword evidence="9" id="KW-1185">Reference proteome</keyword>
<dbReference type="InterPro" id="IPR009003">
    <property type="entry name" value="Peptidase_S1_PA"/>
</dbReference>
<comment type="caution">
    <text evidence="8">The sequence shown here is derived from an EMBL/GenBank/DDBJ whole genome shotgun (WGS) entry which is preliminary data.</text>
</comment>
<dbReference type="Pfam" id="PF13365">
    <property type="entry name" value="Trypsin_2"/>
    <property type="match status" value="1"/>
</dbReference>
<feature type="domain" description="PDZ" evidence="7">
    <location>
        <begin position="488"/>
        <end position="540"/>
    </location>
</feature>
<dbReference type="GO" id="GO:0006508">
    <property type="term" value="P:proteolysis"/>
    <property type="evidence" value="ECO:0007669"/>
    <property type="project" value="UniProtKB-KW"/>
</dbReference>
<proteinExistence type="inferred from homology"/>
<keyword evidence="2 8" id="KW-0645">Protease</keyword>
<dbReference type="PROSITE" id="PS50106">
    <property type="entry name" value="PDZ"/>
    <property type="match status" value="1"/>
</dbReference>